<evidence type="ECO:0000313" key="11">
    <source>
        <dbReference type="EMBL" id="AFP03011.1"/>
    </source>
</evidence>
<name>V9KWL9_CALMI</name>
<evidence type="ECO:0000256" key="8">
    <source>
        <dbReference type="SAM" id="Phobius"/>
    </source>
</evidence>
<sequence>MQLLQVSLLMAALWLLPVNGVPIMSLKERVEMNQPTDLRLTPRRLGEFMFTWTGNLSGLNRTDCKLYYKLCYRHLDSKEESSVLVKTHHHLVHLELYRGAYARVKLLDRNQRDEISSNWTEMTFVPLRKEFASIENLSCVFYNINYMNCTWDISEIAPQDSQFVLFYREDEQNDTHTCEKYHTQVRRNIGCYSQRYNGSLFSEGFICVAETSNPEARPHCRMITPSSFYILNPPMNFKLKSPSHMATWELGEDYSYHVPCYTFQINIIDWRGNTSKVENVSSTRFAINTNPVEGFSVQVRATMNYNCYESSLWSKWSRTITRKPEAMECSHSAAVMLSVICFVFMTLPLAFIFRRYRLWEKLYQPIPDPKQMFKGLYENYNGDFQNWIKSLPMTEKNEECIPATVKEEESFAPEKSGMT</sequence>
<evidence type="ECO:0000256" key="4">
    <source>
        <dbReference type="ARBA" id="ARBA00022989"/>
    </source>
</evidence>
<keyword evidence="3 9" id="KW-0732">Signal</keyword>
<feature type="chain" id="PRO_5004778078" evidence="9">
    <location>
        <begin position="21"/>
        <end position="419"/>
    </location>
</feature>
<dbReference type="Pfam" id="PF09240">
    <property type="entry name" value="IL6Ra-bind"/>
    <property type="match status" value="1"/>
</dbReference>
<feature type="domain" description="Type I cytokine receptor cytokine-binding" evidence="10">
    <location>
        <begin position="136"/>
        <end position="216"/>
    </location>
</feature>
<dbReference type="GO" id="GO:0004896">
    <property type="term" value="F:cytokine receptor activity"/>
    <property type="evidence" value="ECO:0007669"/>
    <property type="project" value="TreeGrafter"/>
</dbReference>
<comment type="subcellular location">
    <subcellularLocation>
        <location evidence="1">Membrane</location>
        <topology evidence="1">Single-pass type I membrane protein</topology>
    </subcellularLocation>
</comment>
<evidence type="ECO:0000256" key="1">
    <source>
        <dbReference type="ARBA" id="ARBA00004479"/>
    </source>
</evidence>
<evidence type="ECO:0000259" key="10">
    <source>
        <dbReference type="Pfam" id="PF09240"/>
    </source>
</evidence>
<dbReference type="PANTHER" id="PTHR23037:SF46">
    <property type="entry name" value="INTERLEUKIN 5 RECEPTOR SUBUNIT ALPHA"/>
    <property type="match status" value="1"/>
</dbReference>
<feature type="signal peptide" evidence="9">
    <location>
        <begin position="1"/>
        <end position="20"/>
    </location>
</feature>
<keyword evidence="4 8" id="KW-1133">Transmembrane helix</keyword>
<evidence type="ECO:0000256" key="9">
    <source>
        <dbReference type="SAM" id="SignalP"/>
    </source>
</evidence>
<keyword evidence="7" id="KW-0325">Glycoprotein</keyword>
<evidence type="ECO:0000256" key="3">
    <source>
        <dbReference type="ARBA" id="ARBA00022729"/>
    </source>
</evidence>
<protein>
    <submittedName>
        <fullName evidence="11">Interleukin-5 receptor subunit alpha-like protein</fullName>
    </submittedName>
</protein>
<keyword evidence="5 8" id="KW-0472">Membrane</keyword>
<dbReference type="EMBL" id="JW870493">
    <property type="protein sequence ID" value="AFP03011.1"/>
    <property type="molecule type" value="mRNA"/>
</dbReference>
<keyword evidence="2 8" id="KW-0812">Transmembrane</keyword>
<proteinExistence type="evidence at transcript level"/>
<dbReference type="SUPFAM" id="SSF49265">
    <property type="entry name" value="Fibronectin type III"/>
    <property type="match status" value="2"/>
</dbReference>
<keyword evidence="6 11" id="KW-0675">Receptor</keyword>
<evidence type="ECO:0000256" key="2">
    <source>
        <dbReference type="ARBA" id="ARBA00022692"/>
    </source>
</evidence>
<evidence type="ECO:0000256" key="7">
    <source>
        <dbReference type="ARBA" id="ARBA00023180"/>
    </source>
</evidence>
<dbReference type="InterPro" id="IPR036116">
    <property type="entry name" value="FN3_sf"/>
</dbReference>
<dbReference type="AlphaFoldDB" id="V9KWL9"/>
<dbReference type="Gene3D" id="2.60.40.10">
    <property type="entry name" value="Immunoglobulins"/>
    <property type="match status" value="3"/>
</dbReference>
<accession>V9KWL9</accession>
<feature type="transmembrane region" description="Helical" evidence="8">
    <location>
        <begin position="333"/>
        <end position="353"/>
    </location>
</feature>
<dbReference type="GO" id="GO:0009897">
    <property type="term" value="C:external side of plasma membrane"/>
    <property type="evidence" value="ECO:0007669"/>
    <property type="project" value="TreeGrafter"/>
</dbReference>
<organism evidence="11">
    <name type="scientific">Callorhinchus milii</name>
    <name type="common">Ghost shark</name>
    <dbReference type="NCBI Taxonomy" id="7868"/>
    <lineage>
        <taxon>Eukaryota</taxon>
        <taxon>Metazoa</taxon>
        <taxon>Chordata</taxon>
        <taxon>Craniata</taxon>
        <taxon>Vertebrata</taxon>
        <taxon>Chondrichthyes</taxon>
        <taxon>Holocephali</taxon>
        <taxon>Chimaeriformes</taxon>
        <taxon>Callorhinchidae</taxon>
        <taxon>Callorhinchus</taxon>
    </lineage>
</organism>
<dbReference type="InterPro" id="IPR015321">
    <property type="entry name" value="TypeI_recpt_CBD"/>
</dbReference>
<reference evidence="11" key="1">
    <citation type="journal article" date="2014" name="Nature">
        <title>Elephant shark genome provides unique insights into gnathostome evolution.</title>
        <authorList>
            <consortium name="International Elephant Shark Genome Sequencing Consortium"/>
            <person name="Venkatesh B."/>
            <person name="Lee A.P."/>
            <person name="Ravi V."/>
            <person name="Maurya A.K."/>
            <person name="Lian M.M."/>
            <person name="Swann J.B."/>
            <person name="Ohta Y."/>
            <person name="Flajnik M.F."/>
            <person name="Sutoh Y."/>
            <person name="Kasahara M."/>
            <person name="Hoon S."/>
            <person name="Gangu V."/>
            <person name="Roy S.W."/>
            <person name="Irimia M."/>
            <person name="Korzh V."/>
            <person name="Kondrychyn I."/>
            <person name="Lim Z.W."/>
            <person name="Tay B.H."/>
            <person name="Tohari S."/>
            <person name="Kong K.W."/>
            <person name="Ho S."/>
            <person name="Lorente-Galdos B."/>
            <person name="Quilez J."/>
            <person name="Marques-Bonet T."/>
            <person name="Raney B.J."/>
            <person name="Ingham P.W."/>
            <person name="Tay A."/>
            <person name="Hillier L.W."/>
            <person name="Minx P."/>
            <person name="Boehm T."/>
            <person name="Wilson R.K."/>
            <person name="Brenner S."/>
            <person name="Warren W.C."/>
        </authorList>
    </citation>
    <scope>NUCLEOTIDE SEQUENCE</scope>
    <source>
        <tissue evidence="11">Intestine</tissue>
    </source>
</reference>
<dbReference type="InterPro" id="IPR013783">
    <property type="entry name" value="Ig-like_fold"/>
</dbReference>
<dbReference type="PANTHER" id="PTHR23037">
    <property type="entry name" value="CYTOKINE RECEPTOR"/>
    <property type="match status" value="1"/>
</dbReference>
<evidence type="ECO:0000256" key="6">
    <source>
        <dbReference type="ARBA" id="ARBA00023170"/>
    </source>
</evidence>
<evidence type="ECO:0000256" key="5">
    <source>
        <dbReference type="ARBA" id="ARBA00023136"/>
    </source>
</evidence>